<accession>A0A843WRE9</accession>
<comment type="caution">
    <text evidence="2">The sequence shown here is derived from an EMBL/GenBank/DDBJ whole genome shotgun (WGS) entry which is preliminary data.</text>
</comment>
<name>A0A843WRE9_COLES</name>
<feature type="compositionally biased region" description="Basic residues" evidence="1">
    <location>
        <begin position="430"/>
        <end position="439"/>
    </location>
</feature>
<evidence type="ECO:0000313" key="3">
    <source>
        <dbReference type="Proteomes" id="UP000652761"/>
    </source>
</evidence>
<feature type="region of interest" description="Disordered" evidence="1">
    <location>
        <begin position="314"/>
        <end position="333"/>
    </location>
</feature>
<protein>
    <submittedName>
        <fullName evidence="2">Uncharacterized protein</fullName>
    </submittedName>
</protein>
<keyword evidence="3" id="KW-1185">Reference proteome</keyword>
<dbReference type="EMBL" id="NMUH01003658">
    <property type="protein sequence ID" value="MQM06564.1"/>
    <property type="molecule type" value="Genomic_DNA"/>
</dbReference>
<feature type="compositionally biased region" description="Basic and acidic residues" evidence="1">
    <location>
        <begin position="409"/>
        <end position="426"/>
    </location>
</feature>
<gene>
    <name evidence="2" type="ORF">Taro_039384</name>
</gene>
<organism evidence="2 3">
    <name type="scientific">Colocasia esculenta</name>
    <name type="common">Wild taro</name>
    <name type="synonym">Arum esculentum</name>
    <dbReference type="NCBI Taxonomy" id="4460"/>
    <lineage>
        <taxon>Eukaryota</taxon>
        <taxon>Viridiplantae</taxon>
        <taxon>Streptophyta</taxon>
        <taxon>Embryophyta</taxon>
        <taxon>Tracheophyta</taxon>
        <taxon>Spermatophyta</taxon>
        <taxon>Magnoliopsida</taxon>
        <taxon>Liliopsida</taxon>
        <taxon>Araceae</taxon>
        <taxon>Aroideae</taxon>
        <taxon>Colocasieae</taxon>
        <taxon>Colocasia</taxon>
    </lineage>
</organism>
<reference evidence="2" key="1">
    <citation type="submission" date="2017-07" db="EMBL/GenBank/DDBJ databases">
        <title>Taro Niue Genome Assembly and Annotation.</title>
        <authorList>
            <person name="Atibalentja N."/>
            <person name="Keating K."/>
            <person name="Fields C.J."/>
        </authorList>
    </citation>
    <scope>NUCLEOTIDE SEQUENCE</scope>
    <source>
        <strain evidence="2">Niue_2</strain>
        <tissue evidence="2">Leaf</tissue>
    </source>
</reference>
<dbReference type="Proteomes" id="UP000652761">
    <property type="component" value="Unassembled WGS sequence"/>
</dbReference>
<dbReference type="AlphaFoldDB" id="A0A843WRE9"/>
<proteinExistence type="predicted"/>
<feature type="compositionally biased region" description="Basic and acidic residues" evidence="1">
    <location>
        <begin position="440"/>
        <end position="449"/>
    </location>
</feature>
<evidence type="ECO:0000313" key="2">
    <source>
        <dbReference type="EMBL" id="MQM06564.1"/>
    </source>
</evidence>
<feature type="region of interest" description="Disordered" evidence="1">
    <location>
        <begin position="370"/>
        <end position="449"/>
    </location>
</feature>
<evidence type="ECO:0000256" key="1">
    <source>
        <dbReference type="SAM" id="MobiDB-lite"/>
    </source>
</evidence>
<sequence>MDPSPWDPCVVDSASKLLKDLRLAGMDRHGKALNMDTMDIDLLTEVPDTPDRLAMMCPQEESSEGAERKMHYRSQSGHLGKGTRIGCSDASDNDSLFRKARLASLISRAQDVELAIRAQGANLGREKDICQSHGLSSYSEDGIEGDKGNEYDKKLPLGIYPSRYGDNRRKMGQDFHDKNEERCDDHLNAMVSSTNGPCRRTHNGIVNSLELSDRVCRTSRVTDVDVTSVGWKHCSKGSLMESSCNGKETGLSNDSQGTARNLELRPSLSHAYPRTTERRRLVRNGCISPSNIAKNKSPSLNRESISSYSRLDAHDKGKGVDLSNGLQNKGEKMPLRPYQFDIPRRNTGQRRLGYLSIYSPNKSVVRLLYSDPREREGVPGQKGDREGLAAVGKGNRETERGRRRGSRRGGVDRGRRGGEGGQERRNWGLGRKKRRRVSGKKVEENGEGF</sequence>
<feature type="region of interest" description="Disordered" evidence="1">
    <location>
        <begin position="60"/>
        <end position="85"/>
    </location>
</feature>
<feature type="compositionally biased region" description="Basic and acidic residues" evidence="1">
    <location>
        <begin position="371"/>
        <end position="387"/>
    </location>
</feature>